<feature type="domain" description="Radical SAM core" evidence="17">
    <location>
        <begin position="50"/>
        <end position="284"/>
    </location>
</feature>
<dbReference type="InterPro" id="IPR010723">
    <property type="entry name" value="HemN_C"/>
</dbReference>
<dbReference type="SFLD" id="SFLDS00029">
    <property type="entry name" value="Radical_SAM"/>
    <property type="match status" value="1"/>
</dbReference>
<dbReference type="InterPro" id="IPR034505">
    <property type="entry name" value="Coproporphyrinogen-III_oxidase"/>
</dbReference>
<keyword evidence="12 14" id="KW-0627">Porphyrin biosynthesis</keyword>
<feature type="binding site" evidence="15">
    <location>
        <position position="333"/>
    </location>
    <ligand>
        <name>S-adenosyl-L-methionine</name>
        <dbReference type="ChEBI" id="CHEBI:59789"/>
        <label>1</label>
    </ligand>
</feature>
<dbReference type="GO" id="GO:0051989">
    <property type="term" value="F:coproporphyrinogen dehydrogenase activity"/>
    <property type="evidence" value="ECO:0007669"/>
    <property type="project" value="UniProtKB-EC"/>
</dbReference>
<dbReference type="PANTHER" id="PTHR13932:SF6">
    <property type="entry name" value="OXYGEN-INDEPENDENT COPROPORPHYRINOGEN III OXIDASE"/>
    <property type="match status" value="1"/>
</dbReference>
<feature type="binding site" evidence="16">
    <location>
        <position position="65"/>
    </location>
    <ligand>
        <name>[4Fe-4S] cluster</name>
        <dbReference type="ChEBI" id="CHEBI:49883"/>
        <note>4Fe-4S-S-AdoMet</note>
    </ligand>
</feature>
<dbReference type="EMBL" id="JAFKMR010000028">
    <property type="protein sequence ID" value="MBN8745314.1"/>
    <property type="molecule type" value="Genomic_DNA"/>
</dbReference>
<dbReference type="EC" id="1.3.98.3" evidence="14"/>
<evidence type="ECO:0000256" key="5">
    <source>
        <dbReference type="ARBA" id="ARBA00022485"/>
    </source>
</evidence>
<feature type="binding site" evidence="15">
    <location>
        <begin position="117"/>
        <end position="118"/>
    </location>
    <ligand>
        <name>S-adenosyl-L-methionine</name>
        <dbReference type="ChEBI" id="CHEBI:59789"/>
        <label>2</label>
    </ligand>
</feature>
<evidence type="ECO:0000256" key="13">
    <source>
        <dbReference type="ARBA" id="ARBA00048321"/>
    </source>
</evidence>
<dbReference type="GO" id="GO:0046872">
    <property type="term" value="F:metal ion binding"/>
    <property type="evidence" value="ECO:0007669"/>
    <property type="project" value="UniProtKB-KW"/>
</dbReference>
<evidence type="ECO:0000256" key="11">
    <source>
        <dbReference type="ARBA" id="ARBA00023014"/>
    </source>
</evidence>
<evidence type="ECO:0000256" key="2">
    <source>
        <dbReference type="ARBA" id="ARBA00004785"/>
    </source>
</evidence>
<evidence type="ECO:0000256" key="15">
    <source>
        <dbReference type="PIRSR" id="PIRSR000167-1"/>
    </source>
</evidence>
<gene>
    <name evidence="18" type="primary">hemN</name>
    <name evidence="18" type="ORF">J0I24_13570</name>
</gene>
<dbReference type="Pfam" id="PF04055">
    <property type="entry name" value="Radical_SAM"/>
    <property type="match status" value="1"/>
</dbReference>
<feature type="binding site" evidence="16">
    <location>
        <position position="69"/>
    </location>
    <ligand>
        <name>[4Fe-4S] cluster</name>
        <dbReference type="ChEBI" id="CHEBI:49883"/>
        <note>4Fe-4S-S-AdoMet</note>
    </ligand>
</feature>
<dbReference type="GO" id="GO:0006782">
    <property type="term" value="P:protoporphyrinogen IX biosynthetic process"/>
    <property type="evidence" value="ECO:0007669"/>
    <property type="project" value="UniProtKB-UniPathway"/>
</dbReference>
<proteinExistence type="inferred from homology"/>
<dbReference type="PROSITE" id="PS51918">
    <property type="entry name" value="RADICAL_SAM"/>
    <property type="match status" value="1"/>
</dbReference>
<evidence type="ECO:0000313" key="18">
    <source>
        <dbReference type="EMBL" id="MBN8745314.1"/>
    </source>
</evidence>
<dbReference type="PIRSF" id="PIRSF000167">
    <property type="entry name" value="HemN"/>
    <property type="match status" value="1"/>
</dbReference>
<evidence type="ECO:0000313" key="19">
    <source>
        <dbReference type="Proteomes" id="UP000664800"/>
    </source>
</evidence>
<name>A0A8I1SY60_THIA3</name>
<feature type="binding site" evidence="15">
    <location>
        <position position="59"/>
    </location>
    <ligand>
        <name>S-adenosyl-L-methionine</name>
        <dbReference type="ChEBI" id="CHEBI:59789"/>
        <label>1</label>
    </ligand>
</feature>
<dbReference type="SMART" id="SM00729">
    <property type="entry name" value="Elp3"/>
    <property type="match status" value="1"/>
</dbReference>
<evidence type="ECO:0000256" key="3">
    <source>
        <dbReference type="ARBA" id="ARBA00005493"/>
    </source>
</evidence>
<dbReference type="InterPro" id="IPR007197">
    <property type="entry name" value="rSAM"/>
</dbReference>
<keyword evidence="7 14" id="KW-0949">S-adenosyl-L-methionine</keyword>
<reference evidence="18" key="1">
    <citation type="submission" date="2021-02" db="EMBL/GenBank/DDBJ databases">
        <title>Thiocyanate and organic carbon inputs drive convergent selection for specific autotrophic Afipia and Thiobacillus strains within complex microbiomes.</title>
        <authorList>
            <person name="Huddy R.J."/>
            <person name="Sachdeva R."/>
            <person name="Kadzinga F."/>
            <person name="Kantor R.S."/>
            <person name="Harrison S.T.L."/>
            <person name="Banfield J.F."/>
        </authorList>
    </citation>
    <scope>NUCLEOTIDE SEQUENCE</scope>
    <source>
        <strain evidence="18">SCN18_13_7_16_R3_B_64_19</strain>
    </source>
</reference>
<evidence type="ECO:0000256" key="7">
    <source>
        <dbReference type="ARBA" id="ARBA00022691"/>
    </source>
</evidence>
<evidence type="ECO:0000256" key="4">
    <source>
        <dbReference type="ARBA" id="ARBA00011245"/>
    </source>
</evidence>
<dbReference type="PANTHER" id="PTHR13932">
    <property type="entry name" value="COPROPORPHYRINIGEN III OXIDASE"/>
    <property type="match status" value="1"/>
</dbReference>
<evidence type="ECO:0000256" key="6">
    <source>
        <dbReference type="ARBA" id="ARBA00022490"/>
    </source>
</evidence>
<evidence type="ECO:0000256" key="10">
    <source>
        <dbReference type="ARBA" id="ARBA00023004"/>
    </source>
</evidence>
<comment type="subunit">
    <text evidence="4">Monomer.</text>
</comment>
<feature type="binding site" evidence="16">
    <location>
        <position position="72"/>
    </location>
    <ligand>
        <name>[4Fe-4S] cluster</name>
        <dbReference type="ChEBI" id="CHEBI:49883"/>
        <note>4Fe-4S-S-AdoMet</note>
    </ligand>
</feature>
<dbReference type="CDD" id="cd01335">
    <property type="entry name" value="Radical_SAM"/>
    <property type="match status" value="1"/>
</dbReference>
<keyword evidence="6 14" id="KW-0963">Cytoplasm</keyword>
<keyword evidence="9 14" id="KW-0560">Oxidoreductase</keyword>
<dbReference type="InterPro" id="IPR006638">
    <property type="entry name" value="Elp3/MiaA/NifB-like_rSAM"/>
</dbReference>
<evidence type="ECO:0000256" key="1">
    <source>
        <dbReference type="ARBA" id="ARBA00004496"/>
    </source>
</evidence>
<evidence type="ECO:0000256" key="8">
    <source>
        <dbReference type="ARBA" id="ARBA00022723"/>
    </source>
</evidence>
<evidence type="ECO:0000256" key="9">
    <source>
        <dbReference type="ARBA" id="ARBA00023002"/>
    </source>
</evidence>
<evidence type="ECO:0000256" key="16">
    <source>
        <dbReference type="PIRSR" id="PIRSR000167-2"/>
    </source>
</evidence>
<feature type="binding site" evidence="15">
    <location>
        <position position="116"/>
    </location>
    <ligand>
        <name>S-adenosyl-L-methionine</name>
        <dbReference type="ChEBI" id="CHEBI:59789"/>
        <label>1</label>
    </ligand>
</feature>
<dbReference type="NCBIfam" id="TIGR00538">
    <property type="entry name" value="hemN"/>
    <property type="match status" value="1"/>
</dbReference>
<comment type="cofactor">
    <cofactor evidence="14 16">
        <name>[4Fe-4S] cluster</name>
        <dbReference type="ChEBI" id="CHEBI:49883"/>
    </cofactor>
    <text evidence="14 16">Binds 1 [4Fe-4S] cluster. The cluster is coordinated with 3 cysteines and an exchangeable S-adenosyl-L-methionine.</text>
</comment>
<accession>A0A8I1SY60</accession>
<dbReference type="AlphaFoldDB" id="A0A8I1SY60"/>
<dbReference type="GO" id="GO:0005737">
    <property type="term" value="C:cytoplasm"/>
    <property type="evidence" value="ECO:0007669"/>
    <property type="project" value="UniProtKB-SubCell"/>
</dbReference>
<sequence length="467" mass="52692">MMNQSLDFQPELLQRFDISGPRYTSYPTADRMHSGFGARDYAEELRRRAQRPGEPVSLYFHVPFCETLCYYCGCNKIPTKNHGRSAPYLDSVEQELGLIASLLQARLPVTQLHWGGGTPTFLNDEEAARLMTMTREHFDLQPGGEFSIEIDPRKVNETRVAHLARLGFNRMSVGVQDFAPEVQQAVNRIQSVEETRLVIDAARANGFGSISLDLIYGLPFQNLDSFARTLDQVIEISPDRLSLYSYAHLPHIFKPQRRINAEDLPTAEVKLGLLGLAIRRLEEAGYVYIGMDHFAKPGDELARAQREGKLHRNFQGYSTQAELDLLAFGVSSISNVGNCYAQNAKTIDEYTEMLAFGKLPTARGVHLTPEDHLRRTAIQRLMCDFQLDLAALADEFKVDAAATFTLDLQRLKPLEDAGLVVREGPQGLRVQVTPQGRLLVRIVAMQFDGYLHQPREQLLQPRYSRVI</sequence>
<feature type="binding site" evidence="15">
    <location>
        <position position="247"/>
    </location>
    <ligand>
        <name>S-adenosyl-L-methionine</name>
        <dbReference type="ChEBI" id="CHEBI:59789"/>
        <label>2</label>
    </ligand>
</feature>
<organism evidence="18 19">
    <name type="scientific">Thiomonas arsenitoxydans (strain DSM 22701 / CIP 110005 / 3As)</name>
    <dbReference type="NCBI Taxonomy" id="426114"/>
    <lineage>
        <taxon>Bacteria</taxon>
        <taxon>Pseudomonadati</taxon>
        <taxon>Pseudomonadota</taxon>
        <taxon>Betaproteobacteria</taxon>
        <taxon>Burkholderiales</taxon>
        <taxon>Thiomonas</taxon>
    </lineage>
</organism>
<comment type="caution">
    <text evidence="18">The sequence shown here is derived from an EMBL/GenBank/DDBJ whole genome shotgun (WGS) entry which is preliminary data.</text>
</comment>
<dbReference type="Pfam" id="PF06969">
    <property type="entry name" value="HemN_C"/>
    <property type="match status" value="1"/>
</dbReference>
<dbReference type="Proteomes" id="UP000664800">
    <property type="component" value="Unassembled WGS sequence"/>
</dbReference>
<feature type="binding site" evidence="15">
    <location>
        <position position="149"/>
    </location>
    <ligand>
        <name>S-adenosyl-L-methionine</name>
        <dbReference type="ChEBI" id="CHEBI:59789"/>
        <label>1</label>
    </ligand>
</feature>
<evidence type="ECO:0000256" key="14">
    <source>
        <dbReference type="PIRNR" id="PIRNR000167"/>
    </source>
</evidence>
<feature type="binding site" evidence="15">
    <location>
        <position position="176"/>
    </location>
    <ligand>
        <name>S-adenosyl-L-methionine</name>
        <dbReference type="ChEBI" id="CHEBI:59789"/>
        <label>2</label>
    </ligand>
</feature>
<dbReference type="UniPathway" id="UPA00251">
    <property type="reaction ID" value="UER00323"/>
</dbReference>
<dbReference type="InterPro" id="IPR058240">
    <property type="entry name" value="rSAM_sf"/>
</dbReference>
<keyword evidence="10 14" id="KW-0408">Iron</keyword>
<dbReference type="Gene3D" id="3.30.750.200">
    <property type="match status" value="1"/>
</dbReference>
<feature type="binding site" evidence="15">
    <location>
        <position position="213"/>
    </location>
    <ligand>
        <name>S-adenosyl-L-methionine</name>
        <dbReference type="ChEBI" id="CHEBI:59789"/>
        <label>2</label>
    </ligand>
</feature>
<dbReference type="InterPro" id="IPR004558">
    <property type="entry name" value="Coprogen_oxidase_HemN"/>
</dbReference>
<dbReference type="GO" id="GO:0051539">
    <property type="term" value="F:4 iron, 4 sulfur cluster binding"/>
    <property type="evidence" value="ECO:0007669"/>
    <property type="project" value="UniProtKB-KW"/>
</dbReference>
<keyword evidence="8 14" id="KW-0479">Metal-binding</keyword>
<feature type="binding site" evidence="15">
    <location>
        <begin position="71"/>
        <end position="73"/>
    </location>
    <ligand>
        <name>S-adenosyl-L-methionine</name>
        <dbReference type="ChEBI" id="CHEBI:59789"/>
        <label>2</label>
    </ligand>
</feature>
<comment type="similarity">
    <text evidence="3 14">Belongs to the anaerobic coproporphyrinogen-III oxidase family.</text>
</comment>
<dbReference type="GO" id="GO:0004109">
    <property type="term" value="F:coproporphyrinogen oxidase activity"/>
    <property type="evidence" value="ECO:0007669"/>
    <property type="project" value="InterPro"/>
</dbReference>
<protein>
    <recommendedName>
        <fullName evidence="14">Coproporphyrinogen-III oxidase</fullName>
        <ecNumber evidence="14">1.3.98.3</ecNumber>
    </recommendedName>
</protein>
<dbReference type="SUPFAM" id="SSF102114">
    <property type="entry name" value="Radical SAM enzymes"/>
    <property type="match status" value="1"/>
</dbReference>
<comment type="catalytic activity">
    <reaction evidence="13 14">
        <text>coproporphyrinogen III + 2 S-adenosyl-L-methionine = protoporphyrinogen IX + 2 5'-deoxyadenosine + 2 L-methionine + 2 CO2</text>
        <dbReference type="Rhea" id="RHEA:15425"/>
        <dbReference type="ChEBI" id="CHEBI:16526"/>
        <dbReference type="ChEBI" id="CHEBI:17319"/>
        <dbReference type="ChEBI" id="CHEBI:57307"/>
        <dbReference type="ChEBI" id="CHEBI:57309"/>
        <dbReference type="ChEBI" id="CHEBI:57844"/>
        <dbReference type="ChEBI" id="CHEBI:59789"/>
        <dbReference type="EC" id="1.3.98.3"/>
    </reaction>
</comment>
<evidence type="ECO:0000259" key="17">
    <source>
        <dbReference type="PROSITE" id="PS51918"/>
    </source>
</evidence>
<keyword evidence="11 14" id="KW-0411">Iron-sulfur</keyword>
<keyword evidence="5 14" id="KW-0004">4Fe-4S</keyword>
<comment type="pathway">
    <text evidence="2 14">Porphyrin-containing compound metabolism; protoporphyrin-IX biosynthesis; protoporphyrinogen-IX from coproporphyrinogen-III (AdoMet route): step 1/1.</text>
</comment>
<comment type="subcellular location">
    <subcellularLocation>
        <location evidence="1 14">Cytoplasm</location>
    </subcellularLocation>
</comment>
<feature type="binding site" evidence="15">
    <location>
        <position position="188"/>
    </location>
    <ligand>
        <name>S-adenosyl-L-methionine</name>
        <dbReference type="ChEBI" id="CHEBI:59789"/>
        <label>2</label>
    </ligand>
</feature>
<evidence type="ECO:0000256" key="12">
    <source>
        <dbReference type="ARBA" id="ARBA00023244"/>
    </source>
</evidence>
<dbReference type="Gene3D" id="1.10.10.920">
    <property type="match status" value="1"/>
</dbReference>
<dbReference type="SFLD" id="SFLDG01065">
    <property type="entry name" value="anaerobic_coproporphyrinogen-I"/>
    <property type="match status" value="1"/>
</dbReference>